<name>A0A414B047_9FIRM</name>
<dbReference type="AlphaFoldDB" id="A0A414B047"/>
<evidence type="ECO:0000313" key="2">
    <source>
        <dbReference type="Proteomes" id="UP000283975"/>
    </source>
</evidence>
<reference evidence="1 2" key="1">
    <citation type="submission" date="2018-08" db="EMBL/GenBank/DDBJ databases">
        <title>A genome reference for cultivated species of the human gut microbiota.</title>
        <authorList>
            <person name="Zou Y."/>
            <person name="Xue W."/>
            <person name="Luo G."/>
        </authorList>
    </citation>
    <scope>NUCLEOTIDE SEQUENCE [LARGE SCALE GENOMIC DNA]</scope>
    <source>
        <strain evidence="1 2">AM35-14</strain>
    </source>
</reference>
<dbReference type="EMBL" id="QSHZ01000002">
    <property type="protein sequence ID" value="RHC58307.1"/>
    <property type="molecule type" value="Genomic_DNA"/>
</dbReference>
<proteinExistence type="predicted"/>
<dbReference type="Proteomes" id="UP000283975">
    <property type="component" value="Unassembled WGS sequence"/>
</dbReference>
<comment type="caution">
    <text evidence="1">The sequence shown here is derived from an EMBL/GenBank/DDBJ whole genome shotgun (WGS) entry which is preliminary data.</text>
</comment>
<sequence length="192" mass="21638">MTKRQIIKWLESQSEKALAEVETQSEKALNTYYADRNEKIGLDVTATAISALMQQAYSLTESFKEKVKSEYPGTDTLCGYYGSISYKLANMSSQAEIRSCLLKEFEDGRTEIRKGIKARKNEMIKGITDNYRNVIANVSNMKNAKLAMEYLKNLGFDLSDLVKADENPVTTALSVEVDTRFLFIGGKKNEVE</sequence>
<accession>A0A414B047</accession>
<protein>
    <submittedName>
        <fullName evidence="1">Uncharacterized protein</fullName>
    </submittedName>
</protein>
<gene>
    <name evidence="1" type="ORF">DW839_01765</name>
</gene>
<organism evidence="1 2">
    <name type="scientific">Enterocloster bolteae</name>
    <dbReference type="NCBI Taxonomy" id="208479"/>
    <lineage>
        <taxon>Bacteria</taxon>
        <taxon>Bacillati</taxon>
        <taxon>Bacillota</taxon>
        <taxon>Clostridia</taxon>
        <taxon>Lachnospirales</taxon>
        <taxon>Lachnospiraceae</taxon>
        <taxon>Enterocloster</taxon>
    </lineage>
</organism>
<evidence type="ECO:0000313" key="1">
    <source>
        <dbReference type="EMBL" id="RHC58307.1"/>
    </source>
</evidence>